<evidence type="ECO:0000259" key="3">
    <source>
        <dbReference type="PROSITE" id="PS50006"/>
    </source>
</evidence>
<dbReference type="AlphaFoldDB" id="A0A261EPF3"/>
<feature type="region of interest" description="Disordered" evidence="2">
    <location>
        <begin position="256"/>
        <end position="297"/>
    </location>
</feature>
<dbReference type="SUPFAM" id="SSF49879">
    <property type="entry name" value="SMAD/FHA domain"/>
    <property type="match status" value="1"/>
</dbReference>
<dbReference type="RefSeq" id="WP_094723668.1">
    <property type="nucleotide sequence ID" value="NZ_MWWS01000009.1"/>
</dbReference>
<feature type="domain" description="FHA" evidence="3">
    <location>
        <begin position="324"/>
        <end position="375"/>
    </location>
</feature>
<feature type="compositionally biased region" description="Basic and acidic residues" evidence="2">
    <location>
        <begin position="196"/>
        <end position="205"/>
    </location>
</feature>
<dbReference type="PROSITE" id="PS50006">
    <property type="entry name" value="FHA_DOMAIN"/>
    <property type="match status" value="1"/>
</dbReference>
<evidence type="ECO:0000256" key="1">
    <source>
        <dbReference type="ARBA" id="ARBA00022553"/>
    </source>
</evidence>
<reference evidence="4 5" key="1">
    <citation type="journal article" date="2017" name="BMC Genomics">
        <title>Comparative genomic and phylogenomic analyses of the Bifidobacteriaceae family.</title>
        <authorList>
            <person name="Lugli G.A."/>
            <person name="Milani C."/>
            <person name="Turroni F."/>
            <person name="Duranti S."/>
            <person name="Mancabelli L."/>
            <person name="Mangifesta M."/>
            <person name="Ferrario C."/>
            <person name="Modesto M."/>
            <person name="Mattarelli P."/>
            <person name="Jiri K."/>
            <person name="van Sinderen D."/>
            <person name="Ventura M."/>
        </authorList>
    </citation>
    <scope>NUCLEOTIDE SEQUENCE [LARGE SCALE GENOMIC DNA]</scope>
    <source>
        <strain evidence="4 5">DSM 22924</strain>
    </source>
</reference>
<evidence type="ECO:0000256" key="2">
    <source>
        <dbReference type="SAM" id="MobiDB-lite"/>
    </source>
</evidence>
<proteinExistence type="predicted"/>
<dbReference type="Pfam" id="PF00498">
    <property type="entry name" value="FHA"/>
    <property type="match status" value="1"/>
</dbReference>
<dbReference type="CDD" id="cd00060">
    <property type="entry name" value="FHA"/>
    <property type="match status" value="1"/>
</dbReference>
<comment type="caution">
    <text evidence="4">The sequence shown here is derived from an EMBL/GenBank/DDBJ whole genome shotgun (WGS) entry which is preliminary data.</text>
</comment>
<protein>
    <submittedName>
        <fullName evidence="4">FHA domain-containing protein</fullName>
    </submittedName>
</protein>
<evidence type="ECO:0000313" key="5">
    <source>
        <dbReference type="Proteomes" id="UP000216004"/>
    </source>
</evidence>
<accession>A0A261EPF3</accession>
<evidence type="ECO:0000313" key="4">
    <source>
        <dbReference type="EMBL" id="OZG48735.1"/>
    </source>
</evidence>
<dbReference type="EMBL" id="MWWS01000009">
    <property type="protein sequence ID" value="OZG48735.1"/>
    <property type="molecule type" value="Genomic_DNA"/>
</dbReference>
<dbReference type="InterPro" id="IPR000253">
    <property type="entry name" value="FHA_dom"/>
</dbReference>
<dbReference type="Gene3D" id="2.60.200.20">
    <property type="match status" value="1"/>
</dbReference>
<keyword evidence="1" id="KW-0597">Phosphoprotein</keyword>
<feature type="compositionally biased region" description="Acidic residues" evidence="2">
    <location>
        <begin position="224"/>
        <end position="234"/>
    </location>
</feature>
<gene>
    <name evidence="4" type="ORF">BOCO_1431</name>
</gene>
<dbReference type="SMART" id="SM00240">
    <property type="entry name" value="FHA"/>
    <property type="match status" value="1"/>
</dbReference>
<name>A0A261EPF3_9BIFI</name>
<feature type="region of interest" description="Disordered" evidence="2">
    <location>
        <begin position="194"/>
        <end position="238"/>
    </location>
</feature>
<keyword evidence="5" id="KW-1185">Reference proteome</keyword>
<feature type="compositionally biased region" description="Polar residues" evidence="2">
    <location>
        <begin position="266"/>
        <end position="283"/>
    </location>
</feature>
<dbReference type="Proteomes" id="UP000216004">
    <property type="component" value="Unassembled WGS sequence"/>
</dbReference>
<dbReference type="InterPro" id="IPR008984">
    <property type="entry name" value="SMAD_FHA_dom_sf"/>
</dbReference>
<dbReference type="OrthoDB" id="277520at2"/>
<organism evidence="4 5">
    <name type="scientific">Bombiscardovia coagulans</name>
    <dbReference type="NCBI Taxonomy" id="686666"/>
    <lineage>
        <taxon>Bacteria</taxon>
        <taxon>Bacillati</taxon>
        <taxon>Actinomycetota</taxon>
        <taxon>Actinomycetes</taxon>
        <taxon>Bifidobacteriales</taxon>
        <taxon>Bifidobacteriaceae</taxon>
        <taxon>Bombiscardovia</taxon>
    </lineage>
</organism>
<sequence length="402" mass="44427">MKSRIKRNRRAGTCTLTIHPSRAELPDFALAQVLLTGKYADYLLPFVYEGDRQSARFYYDLTNTVSLSHLLRKGMTAERFAGSLRAVENVVRVCQAEQARLQTILWHPDYIYFLGDDAIPRMVQVPIVDGPAFESNPLSLLKILSQKDAETFGCQSWADELKSFLKCQVEFDASAYHEVLSSILPLGELSVLPEQQHTDSEHAGEPEGCNQKQTGDADSIPDCVDVDLDKEDDGPQYSETILKLPGAHEQGTPALTASQHKDVQGRSVSDCSYTQGEEANASSVVDEHNEDDEKPTSLWVEDSPRFRVTRIRDGRQVVCHQPVATIGRSARADIHMGGNSNVSRIHAEIRCLKTGGFEITDKHSSNGTRVSGTFIEPGVTARIDQSGAFSLADSDFIIETID</sequence>